<keyword evidence="2" id="KW-1185">Reference proteome</keyword>
<accession>A0A2N7VBB3</accession>
<organism evidence="1 2">
    <name type="scientific">Trinickia dabaoshanensis</name>
    <dbReference type="NCBI Taxonomy" id="564714"/>
    <lineage>
        <taxon>Bacteria</taxon>
        <taxon>Pseudomonadati</taxon>
        <taxon>Pseudomonadota</taxon>
        <taxon>Betaproteobacteria</taxon>
        <taxon>Burkholderiales</taxon>
        <taxon>Burkholderiaceae</taxon>
        <taxon>Trinickia</taxon>
    </lineage>
</organism>
<evidence type="ECO:0000313" key="1">
    <source>
        <dbReference type="EMBL" id="PMS14451.1"/>
    </source>
</evidence>
<comment type="caution">
    <text evidence="1">The sequence shown here is derived from an EMBL/GenBank/DDBJ whole genome shotgun (WGS) entry which is preliminary data.</text>
</comment>
<protein>
    <recommendedName>
        <fullName evidence="3">Apea-like HEPN domain-containing protein</fullName>
    </recommendedName>
</protein>
<dbReference type="Proteomes" id="UP000235616">
    <property type="component" value="Unassembled WGS sequence"/>
</dbReference>
<dbReference type="EMBL" id="PNYA01000046">
    <property type="protein sequence ID" value="PMS14451.1"/>
    <property type="molecule type" value="Genomic_DNA"/>
</dbReference>
<evidence type="ECO:0008006" key="3">
    <source>
        <dbReference type="Google" id="ProtNLM"/>
    </source>
</evidence>
<evidence type="ECO:0000313" key="2">
    <source>
        <dbReference type="Proteomes" id="UP000235616"/>
    </source>
</evidence>
<dbReference type="AlphaFoldDB" id="A0A2N7VBB3"/>
<reference evidence="1 2" key="1">
    <citation type="submission" date="2018-01" db="EMBL/GenBank/DDBJ databases">
        <title>Whole genome analyses suggest that Burkholderia sensu lato contains two further novel genera in the rhizoxinica-symbiotica group Mycetohabitans gen. nov., and Trinickia gen. nov.: implications for the evolution of diazotrophy and nodulation in the Burkholderiaceae.</title>
        <authorList>
            <person name="Estrada-de los Santos P."/>
            <person name="Palmer M."/>
            <person name="Chavez-Ramirez B."/>
            <person name="Beukes C."/>
            <person name="Steenkamp E.T."/>
            <person name="Hirsch A.M."/>
            <person name="Manyaka P."/>
            <person name="Maluk M."/>
            <person name="Lafos M."/>
            <person name="Crook M."/>
            <person name="Gross E."/>
            <person name="Simon M.F."/>
            <person name="Bueno dos Reis Junior F."/>
            <person name="Poole P.S."/>
            <person name="Venter S.N."/>
            <person name="James E.K."/>
        </authorList>
    </citation>
    <scope>NUCLEOTIDE SEQUENCE [LARGE SCALE GENOMIC DNA]</scope>
    <source>
        <strain evidence="1 2">GIMN1.004</strain>
    </source>
</reference>
<proteinExistence type="predicted"/>
<gene>
    <name evidence="1" type="ORF">C0Z18_31645</name>
</gene>
<sequence length="323" mass="35077">MSRVDWLDLVESNAQLSLGWVRPLRAYFQGQALRPGAPVWDPATISSEEQQKSIDDQWKAKSTCDEVGACRWIAVVEVPDRLAKLSRTCAEVAVRVAIDAFGLALGHLDALDLRGPGDAKGATLSHQLLQVRGRDIPTSWSLDMPGLKGGAGRYHELLDRTAGLRSSAGKALYAFVNHNTPGPVPTLKKRWVEAMYWFGEARREPAEFVSLVKAGIALDILTQGKKAGGILTLCCGLFGLEKSDVVSNNGMSLESAVTAIYDDGRSQLSHGGRLGLLQELPVSKQFSIDFSAKVLLQYLSCLEKYSGPDDVDAFLPVIPSLRT</sequence>
<name>A0A2N7VBB3_9BURK</name>